<sequence length="73" mass="8175">MKNKKLRGVLLLVVGVFIIIWAIQHQPSDALVNEINGLFDDTSYSMSEPWYYASLIVGGLISLQGLRDFFSGK</sequence>
<name>A0A937ABT2_9BACT</name>
<keyword evidence="1" id="KW-1133">Transmembrane helix</keyword>
<dbReference type="EMBL" id="JAERQG010000001">
    <property type="protein sequence ID" value="MBL0763726.1"/>
    <property type="molecule type" value="Genomic_DNA"/>
</dbReference>
<feature type="transmembrane region" description="Helical" evidence="1">
    <location>
        <begin position="50"/>
        <end position="70"/>
    </location>
</feature>
<accession>A0A937ABT2</accession>
<organism evidence="2 3">
    <name type="scientific">Marivirga atlantica</name>
    <dbReference type="NCBI Taxonomy" id="1548457"/>
    <lineage>
        <taxon>Bacteria</taxon>
        <taxon>Pseudomonadati</taxon>
        <taxon>Bacteroidota</taxon>
        <taxon>Cytophagia</taxon>
        <taxon>Cytophagales</taxon>
        <taxon>Marivirgaceae</taxon>
        <taxon>Marivirga</taxon>
    </lineage>
</organism>
<keyword evidence="1" id="KW-0812">Transmembrane</keyword>
<protein>
    <recommendedName>
        <fullName evidence="4">DUF3185 family protein</fullName>
    </recommendedName>
</protein>
<comment type="caution">
    <text evidence="2">The sequence shown here is derived from an EMBL/GenBank/DDBJ whole genome shotgun (WGS) entry which is preliminary data.</text>
</comment>
<keyword evidence="1" id="KW-0472">Membrane</keyword>
<gene>
    <name evidence="2" type="ORF">JKP34_00595</name>
</gene>
<dbReference type="Proteomes" id="UP000642920">
    <property type="component" value="Unassembled WGS sequence"/>
</dbReference>
<proteinExistence type="predicted"/>
<dbReference type="AlphaFoldDB" id="A0A937ABT2"/>
<evidence type="ECO:0000313" key="3">
    <source>
        <dbReference type="Proteomes" id="UP000642920"/>
    </source>
</evidence>
<keyword evidence="3" id="KW-1185">Reference proteome</keyword>
<dbReference type="RefSeq" id="WP_201916642.1">
    <property type="nucleotide sequence ID" value="NZ_JAERQG010000001.1"/>
</dbReference>
<evidence type="ECO:0008006" key="4">
    <source>
        <dbReference type="Google" id="ProtNLM"/>
    </source>
</evidence>
<evidence type="ECO:0000256" key="1">
    <source>
        <dbReference type="SAM" id="Phobius"/>
    </source>
</evidence>
<evidence type="ECO:0000313" key="2">
    <source>
        <dbReference type="EMBL" id="MBL0763726.1"/>
    </source>
</evidence>
<reference evidence="2" key="1">
    <citation type="submission" date="2021-01" db="EMBL/GenBank/DDBJ databases">
        <title>Marivirga sp. nov., isolated from intertidal surface sediments.</title>
        <authorList>
            <person name="Zhang M."/>
        </authorList>
    </citation>
    <scope>NUCLEOTIDE SEQUENCE</scope>
    <source>
        <strain evidence="2">SM1354</strain>
    </source>
</reference>